<dbReference type="Pfam" id="PF12796">
    <property type="entry name" value="Ank_2"/>
    <property type="match status" value="2"/>
</dbReference>
<dbReference type="CDD" id="cd03716">
    <property type="entry name" value="SOCS_ASB_like"/>
    <property type="match status" value="1"/>
</dbReference>
<keyword evidence="1" id="KW-0677">Repeat</keyword>
<reference evidence="6" key="1">
    <citation type="submission" date="2011-05" db="EMBL/GenBank/DDBJ databases">
        <authorList>
            <person name="Richards S.R."/>
            <person name="Qu J."/>
            <person name="Jiang H."/>
            <person name="Jhangiani S.N."/>
            <person name="Agravi P."/>
            <person name="Goodspeed R."/>
            <person name="Gross S."/>
            <person name="Mandapat C."/>
            <person name="Jackson L."/>
            <person name="Mathew T."/>
            <person name="Pu L."/>
            <person name="Thornton R."/>
            <person name="Saada N."/>
            <person name="Wilczek-Boney K.B."/>
            <person name="Lee S."/>
            <person name="Kovar C."/>
            <person name="Wu Y."/>
            <person name="Scherer S.E."/>
            <person name="Worley K.C."/>
            <person name="Muzny D.M."/>
            <person name="Gibbs R."/>
        </authorList>
    </citation>
    <scope>NUCLEOTIDE SEQUENCE</scope>
    <source>
        <strain evidence="6">Brora</strain>
    </source>
</reference>
<dbReference type="SUPFAM" id="SSF48403">
    <property type="entry name" value="Ankyrin repeat"/>
    <property type="match status" value="1"/>
</dbReference>
<dbReference type="Gene3D" id="1.10.750.20">
    <property type="entry name" value="SOCS box"/>
    <property type="match status" value="1"/>
</dbReference>
<proteinExistence type="predicted"/>
<dbReference type="OMA" id="CIAVERD"/>
<dbReference type="EMBL" id="JH432008">
    <property type="status" value="NOT_ANNOTATED_CDS"/>
    <property type="molecule type" value="Genomic_DNA"/>
</dbReference>
<dbReference type="InterPro" id="IPR036770">
    <property type="entry name" value="Ankyrin_rpt-contain_sf"/>
</dbReference>
<dbReference type="InterPro" id="IPR002110">
    <property type="entry name" value="Ankyrin_rpt"/>
</dbReference>
<dbReference type="Proteomes" id="UP000014500">
    <property type="component" value="Unassembled WGS sequence"/>
</dbReference>
<evidence type="ECO:0000256" key="3">
    <source>
        <dbReference type="PROSITE-ProRule" id="PRU00023"/>
    </source>
</evidence>
<sequence length="380" mass="41781">MGTLCILQCRLLVAIQTNDIKHVRQLLELGIDSDIRFQIGSQKRPAICLCTERGNVQMGKYVQLLIQSGCSINQTDSSGLTPLHIAVSHGYKDLVFILLKSRANVKTVTPLGYTPLHLAAQRSSLEVIKLLIEAGSDIERYDREGKTPLVHACIFGNNEIIKYLISLGADVNTCDIFGNSPLLFVTSAAAINLEIVETLVENKAKVDHANKSGETALHAAITGRRSKKSEVLQTLINSGCNLNLRTGLGHTALHLAVLEHEDYLIEILTRAGCNLDTRDELGLSPLFHLARDGNFKMAVFLVAASVNVRNETWLKDPKLLLEIRNESLKLWLSEIAFECPPLTLMCRIVLRNSLGRSADNAVGNLDLPTSIKNYVGLKTL</sequence>
<evidence type="ECO:0000313" key="6">
    <source>
        <dbReference type="Proteomes" id="UP000014500"/>
    </source>
</evidence>
<evidence type="ECO:0000313" key="5">
    <source>
        <dbReference type="EnsemblMetazoa" id="SMAR010983-PA"/>
    </source>
</evidence>
<organism evidence="5 6">
    <name type="scientific">Strigamia maritima</name>
    <name type="common">European centipede</name>
    <name type="synonym">Geophilus maritimus</name>
    <dbReference type="NCBI Taxonomy" id="126957"/>
    <lineage>
        <taxon>Eukaryota</taxon>
        <taxon>Metazoa</taxon>
        <taxon>Ecdysozoa</taxon>
        <taxon>Arthropoda</taxon>
        <taxon>Myriapoda</taxon>
        <taxon>Chilopoda</taxon>
        <taxon>Pleurostigmophora</taxon>
        <taxon>Geophilomorpha</taxon>
        <taxon>Linotaeniidae</taxon>
        <taxon>Strigamia</taxon>
    </lineage>
</organism>
<feature type="repeat" description="ANK" evidence="3">
    <location>
        <begin position="144"/>
        <end position="176"/>
    </location>
</feature>
<dbReference type="PRINTS" id="PR01415">
    <property type="entry name" value="ANKYRIN"/>
</dbReference>
<evidence type="ECO:0000256" key="2">
    <source>
        <dbReference type="ARBA" id="ARBA00023043"/>
    </source>
</evidence>
<dbReference type="EnsemblMetazoa" id="SMAR010983-RA">
    <property type="protein sequence ID" value="SMAR010983-PA"/>
    <property type="gene ID" value="SMAR010983"/>
</dbReference>
<dbReference type="eggNOG" id="KOG4177">
    <property type="taxonomic scope" value="Eukaryota"/>
</dbReference>
<dbReference type="Gene3D" id="1.25.40.20">
    <property type="entry name" value="Ankyrin repeat-containing domain"/>
    <property type="match status" value="2"/>
</dbReference>
<dbReference type="PANTHER" id="PTHR24198">
    <property type="entry name" value="ANKYRIN REPEAT AND PROTEIN KINASE DOMAIN-CONTAINING PROTEIN"/>
    <property type="match status" value="1"/>
</dbReference>
<accession>T1JB51</accession>
<evidence type="ECO:0000259" key="4">
    <source>
        <dbReference type="SMART" id="SM00969"/>
    </source>
</evidence>
<reference evidence="5" key="2">
    <citation type="submission" date="2015-02" db="UniProtKB">
        <authorList>
            <consortium name="EnsemblMetazoa"/>
        </authorList>
    </citation>
    <scope>IDENTIFICATION</scope>
</reference>
<dbReference type="PROSITE" id="PS50088">
    <property type="entry name" value="ANK_REPEAT"/>
    <property type="match status" value="5"/>
</dbReference>
<dbReference type="Pfam" id="PF07525">
    <property type="entry name" value="SOCS_box"/>
    <property type="match status" value="1"/>
</dbReference>
<name>T1JB51_STRMM</name>
<dbReference type="InterPro" id="IPR001496">
    <property type="entry name" value="SOCS_box"/>
</dbReference>
<evidence type="ECO:0000256" key="1">
    <source>
        <dbReference type="ARBA" id="ARBA00022737"/>
    </source>
</evidence>
<feature type="repeat" description="ANK" evidence="3">
    <location>
        <begin position="78"/>
        <end position="110"/>
    </location>
</feature>
<feature type="repeat" description="ANK" evidence="3">
    <location>
        <begin position="212"/>
        <end position="247"/>
    </location>
</feature>
<dbReference type="PhylomeDB" id="T1JB51"/>
<dbReference type="HOGENOM" id="CLU_646135_0_0_1"/>
<feature type="repeat" description="ANK" evidence="3">
    <location>
        <begin position="248"/>
        <end position="280"/>
    </location>
</feature>
<dbReference type="SMART" id="SM00248">
    <property type="entry name" value="ANK"/>
    <property type="match status" value="9"/>
</dbReference>
<dbReference type="Pfam" id="PF13637">
    <property type="entry name" value="Ank_4"/>
    <property type="match status" value="1"/>
</dbReference>
<dbReference type="AlphaFoldDB" id="T1JB51"/>
<protein>
    <recommendedName>
        <fullName evidence="4">SOCS box domain-containing protein</fullName>
    </recommendedName>
</protein>
<dbReference type="PANTHER" id="PTHR24198:SF165">
    <property type="entry name" value="ANKYRIN REPEAT-CONTAINING PROTEIN-RELATED"/>
    <property type="match status" value="1"/>
</dbReference>
<keyword evidence="2 3" id="KW-0040">ANK repeat</keyword>
<dbReference type="STRING" id="126957.T1JB51"/>
<dbReference type="SMART" id="SM00969">
    <property type="entry name" value="SOCS_box"/>
    <property type="match status" value="1"/>
</dbReference>
<feature type="domain" description="SOCS box" evidence="4">
    <location>
        <begin position="339"/>
        <end position="378"/>
    </location>
</feature>
<dbReference type="PROSITE" id="PS50297">
    <property type="entry name" value="ANK_REP_REGION"/>
    <property type="match status" value="5"/>
</dbReference>
<feature type="repeat" description="ANK" evidence="3">
    <location>
        <begin position="111"/>
        <end position="143"/>
    </location>
</feature>
<keyword evidence="6" id="KW-1185">Reference proteome</keyword>